<evidence type="ECO:0000313" key="2">
    <source>
        <dbReference type="Proteomes" id="UP000546162"/>
    </source>
</evidence>
<dbReference type="RefSeq" id="WP_185044024.1">
    <property type="nucleotide sequence ID" value="NZ_BAABFG010000005.1"/>
</dbReference>
<dbReference type="EMBL" id="JACHNB010000001">
    <property type="protein sequence ID" value="MBB4743775.1"/>
    <property type="molecule type" value="Genomic_DNA"/>
</dbReference>
<evidence type="ECO:0000313" key="1">
    <source>
        <dbReference type="EMBL" id="MBB4743775.1"/>
    </source>
</evidence>
<gene>
    <name evidence="1" type="ORF">BJY16_007234</name>
</gene>
<organism evidence="1 2">
    <name type="scientific">Actinoplanes octamycinicus</name>
    <dbReference type="NCBI Taxonomy" id="135948"/>
    <lineage>
        <taxon>Bacteria</taxon>
        <taxon>Bacillati</taxon>
        <taxon>Actinomycetota</taxon>
        <taxon>Actinomycetes</taxon>
        <taxon>Micromonosporales</taxon>
        <taxon>Micromonosporaceae</taxon>
        <taxon>Actinoplanes</taxon>
    </lineage>
</organism>
<sequence>MGLDVELFMFEQEGTSFQRRRSVELATVGDTGFRFAQAVERAQRRRSTPMLDRIDPYGAMELSSGEMPQFLSELDQMLTAAVDQGERKVIEAVRNLAERCSNDQNLALRLVGD</sequence>
<accession>A0A7W7MBF6</accession>
<dbReference type="Proteomes" id="UP000546162">
    <property type="component" value="Unassembled WGS sequence"/>
</dbReference>
<dbReference type="AlphaFoldDB" id="A0A7W7MBF6"/>
<keyword evidence="2" id="KW-1185">Reference proteome</keyword>
<protein>
    <submittedName>
        <fullName evidence="1">Uncharacterized protein</fullName>
    </submittedName>
</protein>
<name>A0A7W7MBF6_9ACTN</name>
<comment type="caution">
    <text evidence="1">The sequence shown here is derived from an EMBL/GenBank/DDBJ whole genome shotgun (WGS) entry which is preliminary data.</text>
</comment>
<proteinExistence type="predicted"/>
<reference evidence="1 2" key="1">
    <citation type="submission" date="2020-08" db="EMBL/GenBank/DDBJ databases">
        <title>Sequencing the genomes of 1000 actinobacteria strains.</title>
        <authorList>
            <person name="Klenk H.-P."/>
        </authorList>
    </citation>
    <scope>NUCLEOTIDE SEQUENCE [LARGE SCALE GENOMIC DNA]</scope>
    <source>
        <strain evidence="1 2">DSM 45809</strain>
    </source>
</reference>